<dbReference type="RefSeq" id="WP_048047855.1">
    <property type="nucleotide sequence ID" value="NZ_JJPS01000006.1"/>
</dbReference>
<dbReference type="Pfam" id="PF12704">
    <property type="entry name" value="MacB_PCD"/>
    <property type="match status" value="1"/>
</dbReference>
<dbReference type="PANTHER" id="PTHR30489">
    <property type="entry name" value="LIPOPROTEIN-RELEASING SYSTEM TRANSMEMBRANE PROTEIN LOLE"/>
    <property type="match status" value="1"/>
</dbReference>
<dbReference type="AlphaFoldDB" id="A0A0F8JUD0"/>
<comment type="caution">
    <text evidence="3">The sequence shown here is derived from an EMBL/GenBank/DDBJ whole genome shotgun (WGS) entry which is preliminary data.</text>
</comment>
<sequence>MYELKIALRQILSRKKQTLFAILAVALAVAVITVMMAMLSGFQDELVRSSIENNPHIVISPQDEGEEFIHLYRYTSALIAKKEGVIAVSPKYLGQAALEYRDNAEGVSLQGVNPESEENVMRVNKDVIEGDLLTLVHTKYGILLGDRLAENLEVHIGDLSLIHISEPTRLRRISY</sequence>
<dbReference type="GO" id="GO:0044874">
    <property type="term" value="P:lipoprotein localization to outer membrane"/>
    <property type="evidence" value="ECO:0007669"/>
    <property type="project" value="TreeGrafter"/>
</dbReference>
<evidence type="ECO:0000256" key="1">
    <source>
        <dbReference type="SAM" id="Phobius"/>
    </source>
</evidence>
<keyword evidence="1" id="KW-0472">Membrane</keyword>
<dbReference type="EMBL" id="JJPS01000006">
    <property type="protein sequence ID" value="KKG95164.1"/>
    <property type="molecule type" value="Genomic_DNA"/>
</dbReference>
<dbReference type="Proteomes" id="UP000034409">
    <property type="component" value="Unassembled WGS sequence"/>
</dbReference>
<keyword evidence="1" id="KW-1133">Transmembrane helix</keyword>
<evidence type="ECO:0000259" key="2">
    <source>
        <dbReference type="Pfam" id="PF12704"/>
    </source>
</evidence>
<dbReference type="PANTHER" id="PTHR30489:SF0">
    <property type="entry name" value="LIPOPROTEIN-RELEASING SYSTEM TRANSMEMBRANE PROTEIN LOLE"/>
    <property type="match status" value="1"/>
</dbReference>
<gene>
    <name evidence="3" type="ORF">DU59_19545</name>
</gene>
<organism evidence="3 4">
    <name type="scientific">Methanosarcina mazei</name>
    <name type="common">Methanosarcina frisia</name>
    <dbReference type="NCBI Taxonomy" id="2209"/>
    <lineage>
        <taxon>Archaea</taxon>
        <taxon>Methanobacteriati</taxon>
        <taxon>Methanobacteriota</taxon>
        <taxon>Stenosarchaea group</taxon>
        <taxon>Methanomicrobia</taxon>
        <taxon>Methanosarcinales</taxon>
        <taxon>Methanosarcinaceae</taxon>
        <taxon>Methanosarcina</taxon>
    </lineage>
</organism>
<evidence type="ECO:0000313" key="3">
    <source>
        <dbReference type="EMBL" id="KKG95164.1"/>
    </source>
</evidence>
<dbReference type="InterPro" id="IPR051447">
    <property type="entry name" value="Lipoprotein-release_system"/>
</dbReference>
<dbReference type="GO" id="GO:0098797">
    <property type="term" value="C:plasma membrane protein complex"/>
    <property type="evidence" value="ECO:0007669"/>
    <property type="project" value="TreeGrafter"/>
</dbReference>
<keyword evidence="1" id="KW-0812">Transmembrane</keyword>
<feature type="non-terminal residue" evidence="3">
    <location>
        <position position="175"/>
    </location>
</feature>
<evidence type="ECO:0000313" key="4">
    <source>
        <dbReference type="Proteomes" id="UP000034409"/>
    </source>
</evidence>
<proteinExistence type="predicted"/>
<dbReference type="InterPro" id="IPR025857">
    <property type="entry name" value="MacB_PCD"/>
</dbReference>
<feature type="transmembrane region" description="Helical" evidence="1">
    <location>
        <begin position="20"/>
        <end position="42"/>
    </location>
</feature>
<feature type="domain" description="MacB-like periplasmic core" evidence="2">
    <location>
        <begin position="18"/>
        <end position="158"/>
    </location>
</feature>
<reference evidence="3 4" key="1">
    <citation type="journal article" date="2015" name="ISME J.">
        <title>Genomic and phenotypic differentiation among Methanosarcina mazei populations from Columbia River sediment.</title>
        <authorList>
            <person name="Youngblut N.D."/>
            <person name="Wirth J.S."/>
            <person name="Henriksen J.R."/>
            <person name="Smith M."/>
            <person name="Simon H."/>
            <person name="Metcalf W.W."/>
            <person name="Whitaker R.J."/>
        </authorList>
    </citation>
    <scope>NUCLEOTIDE SEQUENCE [LARGE SCALE GENOMIC DNA]</scope>
    <source>
        <strain evidence="3 4">3.H.A.2.8</strain>
    </source>
</reference>
<accession>A0A0F8JUD0</accession>
<protein>
    <recommendedName>
        <fullName evidence="2">MacB-like periplasmic core domain-containing protein</fullName>
    </recommendedName>
</protein>
<name>A0A0F8JUD0_METMZ</name>